<accession>A0A8C1C5I9</accession>
<evidence type="ECO:0000259" key="7">
    <source>
        <dbReference type="PROSITE" id="PS50950"/>
    </source>
</evidence>
<dbReference type="PANTHER" id="PTHR46600:SF7">
    <property type="entry name" value="SI:DKEY-228B2.6-RELATED"/>
    <property type="match status" value="1"/>
</dbReference>
<evidence type="ECO:0000256" key="1">
    <source>
        <dbReference type="ARBA" id="ARBA00022723"/>
    </source>
</evidence>
<organism evidence="8 9">
    <name type="scientific">Cyprinus carpio carpio</name>
    <dbReference type="NCBI Taxonomy" id="630221"/>
    <lineage>
        <taxon>Eukaryota</taxon>
        <taxon>Metazoa</taxon>
        <taxon>Chordata</taxon>
        <taxon>Craniata</taxon>
        <taxon>Vertebrata</taxon>
        <taxon>Euteleostomi</taxon>
        <taxon>Actinopterygii</taxon>
        <taxon>Neopterygii</taxon>
        <taxon>Teleostei</taxon>
        <taxon>Ostariophysi</taxon>
        <taxon>Cypriniformes</taxon>
        <taxon>Cyprinidae</taxon>
        <taxon>Cyprininae</taxon>
        <taxon>Cyprinus</taxon>
    </lineage>
</organism>
<keyword evidence="6" id="KW-0539">Nucleus</keyword>
<comment type="similarity">
    <text evidence="6">Belongs to the THAP1 family.</text>
</comment>
<protein>
    <recommendedName>
        <fullName evidence="6">THAP domain-containing protein 1</fullName>
    </recommendedName>
</protein>
<comment type="subcellular location">
    <subcellularLocation>
        <location evidence="6">Nucleus</location>
        <location evidence="6">Nucleoplasm</location>
    </subcellularLocation>
</comment>
<dbReference type="GO" id="GO:0008270">
    <property type="term" value="F:zinc ion binding"/>
    <property type="evidence" value="ECO:0007669"/>
    <property type="project" value="UniProtKB-KW"/>
</dbReference>
<sequence>MARRCIFGCRTHGTLFPFPKIPSLRSRWLDFLHFEEGGITEWSRMCSKHFTRECFINWTEYEMGFVRYLSLTDNAVPSVYTVGTSQIMANKNSFIITISVTIGTHRDARECELAPEPPRPGDRLNSPHITAQTCKV</sequence>
<dbReference type="Pfam" id="PF05485">
    <property type="entry name" value="THAP"/>
    <property type="match status" value="1"/>
</dbReference>
<dbReference type="Gene3D" id="6.20.210.20">
    <property type="entry name" value="THAP domain"/>
    <property type="match status" value="1"/>
</dbReference>
<reference evidence="8" key="2">
    <citation type="submission" date="2025-09" db="UniProtKB">
        <authorList>
            <consortium name="Ensembl"/>
        </authorList>
    </citation>
    <scope>IDENTIFICATION</scope>
</reference>
<keyword evidence="9" id="KW-1185">Reference proteome</keyword>
<dbReference type="PROSITE" id="PS50950">
    <property type="entry name" value="ZF_THAP"/>
    <property type="match status" value="1"/>
</dbReference>
<keyword evidence="3" id="KW-0862">Zinc</keyword>
<evidence type="ECO:0000256" key="6">
    <source>
        <dbReference type="RuleBase" id="RU369073"/>
    </source>
</evidence>
<dbReference type="Proteomes" id="UP001108240">
    <property type="component" value="Unplaced"/>
</dbReference>
<dbReference type="GeneTree" id="ENSGT00990000210005"/>
<dbReference type="Ensembl" id="ENSCCRT00000047152.2">
    <property type="protein sequence ID" value="ENSCCRP00000043517.2"/>
    <property type="gene ID" value="ENSCCRG00000023223.2"/>
</dbReference>
<evidence type="ECO:0000313" key="9">
    <source>
        <dbReference type="Proteomes" id="UP001108240"/>
    </source>
</evidence>
<keyword evidence="1" id="KW-0479">Metal-binding</keyword>
<dbReference type="SUPFAM" id="SSF57716">
    <property type="entry name" value="Glucocorticoid receptor-like (DNA-binding domain)"/>
    <property type="match status" value="1"/>
</dbReference>
<dbReference type="AlphaFoldDB" id="A0A8C1C5I9"/>
<comment type="function">
    <text evidence="6">DNA-binding transcription regulator that regulates endothelial cell proliferation and G1/S cell-cycle progression. Specifically binds the 5'-[AT]NTNN[GT]GGCA[AGT]-3' core DNA sequence and acts by modulating expression of pRB-E2F cell-cycle target genes.</text>
</comment>
<keyword evidence="2 5" id="KW-0863">Zinc-finger</keyword>
<evidence type="ECO:0000313" key="8">
    <source>
        <dbReference type="Ensembl" id="ENSCCRP00000043517.2"/>
    </source>
</evidence>
<keyword evidence="6" id="KW-0175">Coiled coil</keyword>
<dbReference type="GO" id="GO:0000978">
    <property type="term" value="F:RNA polymerase II cis-regulatory region sequence-specific DNA binding"/>
    <property type="evidence" value="ECO:0007669"/>
    <property type="project" value="TreeGrafter"/>
</dbReference>
<reference evidence="8" key="1">
    <citation type="submission" date="2025-08" db="UniProtKB">
        <authorList>
            <consortium name="Ensembl"/>
        </authorList>
    </citation>
    <scope>IDENTIFICATION</scope>
</reference>
<dbReference type="SMART" id="SM00980">
    <property type="entry name" value="THAP"/>
    <property type="match status" value="1"/>
</dbReference>
<keyword evidence="6" id="KW-0804">Transcription</keyword>
<keyword evidence="6" id="KW-0131">Cell cycle</keyword>
<proteinExistence type="inferred from homology"/>
<keyword evidence="6" id="KW-0805">Transcription regulation</keyword>
<keyword evidence="4 5" id="KW-0238">DNA-binding</keyword>
<evidence type="ECO:0000256" key="2">
    <source>
        <dbReference type="ARBA" id="ARBA00022771"/>
    </source>
</evidence>
<dbReference type="GO" id="GO:0001935">
    <property type="term" value="P:endothelial cell proliferation"/>
    <property type="evidence" value="ECO:0007669"/>
    <property type="project" value="UniProtKB-UniRule"/>
</dbReference>
<name>A0A8C1C5I9_CYPCA</name>
<evidence type="ECO:0000256" key="3">
    <source>
        <dbReference type="ARBA" id="ARBA00022833"/>
    </source>
</evidence>
<dbReference type="SMART" id="SM00692">
    <property type="entry name" value="DM3"/>
    <property type="match status" value="1"/>
</dbReference>
<evidence type="ECO:0000256" key="4">
    <source>
        <dbReference type="ARBA" id="ARBA00023125"/>
    </source>
</evidence>
<dbReference type="InterPro" id="IPR006612">
    <property type="entry name" value="THAP_Znf"/>
</dbReference>
<dbReference type="PANTHER" id="PTHR46600">
    <property type="entry name" value="THAP DOMAIN-CONTAINING"/>
    <property type="match status" value="1"/>
</dbReference>
<dbReference type="InterPro" id="IPR038441">
    <property type="entry name" value="THAP_Znf_sf"/>
</dbReference>
<feature type="domain" description="THAP-type" evidence="7">
    <location>
        <begin position="1"/>
        <end position="80"/>
    </location>
</feature>
<dbReference type="GO" id="GO:0003700">
    <property type="term" value="F:DNA-binding transcription factor activity"/>
    <property type="evidence" value="ECO:0007669"/>
    <property type="project" value="UniProtKB-UniRule"/>
</dbReference>
<dbReference type="GO" id="GO:0006357">
    <property type="term" value="P:regulation of transcription by RNA polymerase II"/>
    <property type="evidence" value="ECO:0007669"/>
    <property type="project" value="TreeGrafter"/>
</dbReference>
<dbReference type="GO" id="GO:0005654">
    <property type="term" value="C:nucleoplasm"/>
    <property type="evidence" value="ECO:0007669"/>
    <property type="project" value="UniProtKB-SubCell"/>
</dbReference>
<evidence type="ECO:0000256" key="5">
    <source>
        <dbReference type="PROSITE-ProRule" id="PRU00309"/>
    </source>
</evidence>
<dbReference type="InterPro" id="IPR026516">
    <property type="entry name" value="THAP1/10"/>
</dbReference>